<feature type="region of interest" description="Disordered" evidence="1">
    <location>
        <begin position="60"/>
        <end position="85"/>
    </location>
</feature>
<dbReference type="EMBL" id="CABFNB010000007">
    <property type="protein sequence ID" value="VTZ59281.1"/>
    <property type="molecule type" value="Genomic_DNA"/>
</dbReference>
<evidence type="ECO:0000313" key="2">
    <source>
        <dbReference type="EMBL" id="VTZ59281.1"/>
    </source>
</evidence>
<organism evidence="2">
    <name type="scientific">Sinorhizobium medicae</name>
    <dbReference type="NCBI Taxonomy" id="110321"/>
    <lineage>
        <taxon>Bacteria</taxon>
        <taxon>Pseudomonadati</taxon>
        <taxon>Pseudomonadota</taxon>
        <taxon>Alphaproteobacteria</taxon>
        <taxon>Hyphomicrobiales</taxon>
        <taxon>Rhizobiaceae</taxon>
        <taxon>Sinorhizobium/Ensifer group</taxon>
        <taxon>Sinorhizobium</taxon>
    </lineage>
</organism>
<evidence type="ECO:0000256" key="1">
    <source>
        <dbReference type="SAM" id="MobiDB-lite"/>
    </source>
</evidence>
<sequence length="85" mass="9079">MLFCSHLANRPARRSHIAGKEFGIDLLIEDPQEVALPGAGSQLHGSGAAVRQHINRVEVASPPLPPLKPTKGSIRPWQLTTTAPA</sequence>
<reference evidence="2" key="1">
    <citation type="submission" date="2019-06" db="EMBL/GenBank/DDBJ databases">
        <authorList>
            <person name="Le Quere A."/>
            <person name="Colella S."/>
        </authorList>
    </citation>
    <scope>NUCLEOTIDE SEQUENCE</scope>
    <source>
        <strain evidence="2">EmedicaeMD41</strain>
    </source>
</reference>
<proteinExistence type="predicted"/>
<gene>
    <name evidence="2" type="ORF">EMEDMD4_1040011</name>
</gene>
<accession>A0A508WUI0</accession>
<name>A0A508WUI0_9HYPH</name>
<protein>
    <submittedName>
        <fullName evidence="2">Uncharacterized protein</fullName>
    </submittedName>
</protein>
<dbReference type="Proteomes" id="UP000507954">
    <property type="component" value="Unassembled WGS sequence"/>
</dbReference>
<dbReference type="AlphaFoldDB" id="A0A508WUI0"/>